<reference evidence="3 4" key="1">
    <citation type="submission" date="2024-05" db="EMBL/GenBank/DDBJ databases">
        <authorList>
            <person name="Wallberg A."/>
        </authorList>
    </citation>
    <scope>NUCLEOTIDE SEQUENCE [LARGE SCALE GENOMIC DNA]</scope>
</reference>
<evidence type="ECO:0000256" key="2">
    <source>
        <dbReference type="SAM" id="SignalP"/>
    </source>
</evidence>
<feature type="signal peptide" evidence="2">
    <location>
        <begin position="1"/>
        <end position="26"/>
    </location>
</feature>
<name>A0AAV2R7Y6_MEGNR</name>
<dbReference type="Proteomes" id="UP001497623">
    <property type="component" value="Unassembled WGS sequence"/>
</dbReference>
<keyword evidence="1" id="KW-0812">Transmembrane</keyword>
<accession>A0AAV2R7Y6</accession>
<keyword evidence="1" id="KW-0472">Membrane</keyword>
<gene>
    <name evidence="3" type="ORF">MNOR_LOCUS21203</name>
</gene>
<evidence type="ECO:0000313" key="4">
    <source>
        <dbReference type="Proteomes" id="UP001497623"/>
    </source>
</evidence>
<sequence length="366" mass="39456">MVLGVMKAMMVATLGLVTSQIPLVSSDPGPQSLQLTPTFSGSQIPGLTFPLFTPSKSADPWSSGSIAYQQAVAAPPNQLSGDFKSSPVYDISNISRSDHYYDAYTLPGESSSPYDSLKPGDYNLYEQQYDGGYTAPEEHANKSSRFFQINPTSQTLDLGLSFTVPFVSVPMVSLLNLGTNLQQNFETTAQSAMSQLLDVNWPSVVFVGVAILGACLILPHLATLLFNYWNPPGTTSYTTYGRMAKRLDDDGTGLIPTAPFTSIINQLDDALAQYDLDSTSCMQRAVCSYVSDSEDKLKDGEPSSTDLIINGVARSPWLTTLFGKTSLTDAVEVGRSGASCQRQYPNCPFSLPGIIKFLATYASLTS</sequence>
<dbReference type="InterPro" id="IPR006631">
    <property type="entry name" value="DM4_12"/>
</dbReference>
<keyword evidence="2" id="KW-0732">Signal</keyword>
<feature type="transmembrane region" description="Helical" evidence="1">
    <location>
        <begin position="201"/>
        <end position="226"/>
    </location>
</feature>
<protein>
    <submittedName>
        <fullName evidence="3">Uncharacterized protein</fullName>
    </submittedName>
</protein>
<feature type="chain" id="PRO_5043741125" evidence="2">
    <location>
        <begin position="27"/>
        <end position="366"/>
    </location>
</feature>
<proteinExistence type="predicted"/>
<evidence type="ECO:0000256" key="1">
    <source>
        <dbReference type="SAM" id="Phobius"/>
    </source>
</evidence>
<organism evidence="3 4">
    <name type="scientific">Meganyctiphanes norvegica</name>
    <name type="common">Northern krill</name>
    <name type="synonym">Thysanopoda norvegica</name>
    <dbReference type="NCBI Taxonomy" id="48144"/>
    <lineage>
        <taxon>Eukaryota</taxon>
        <taxon>Metazoa</taxon>
        <taxon>Ecdysozoa</taxon>
        <taxon>Arthropoda</taxon>
        <taxon>Crustacea</taxon>
        <taxon>Multicrustacea</taxon>
        <taxon>Malacostraca</taxon>
        <taxon>Eumalacostraca</taxon>
        <taxon>Eucarida</taxon>
        <taxon>Euphausiacea</taxon>
        <taxon>Euphausiidae</taxon>
        <taxon>Meganyctiphanes</taxon>
    </lineage>
</organism>
<dbReference type="AlphaFoldDB" id="A0AAV2R7Y6"/>
<dbReference type="Pfam" id="PF07841">
    <property type="entry name" value="DM4_12"/>
    <property type="match status" value="1"/>
</dbReference>
<keyword evidence="4" id="KW-1185">Reference proteome</keyword>
<keyword evidence="1" id="KW-1133">Transmembrane helix</keyword>
<dbReference type="EMBL" id="CAXKWB010016927">
    <property type="protein sequence ID" value="CAL4117501.1"/>
    <property type="molecule type" value="Genomic_DNA"/>
</dbReference>
<comment type="caution">
    <text evidence="3">The sequence shown here is derived from an EMBL/GenBank/DDBJ whole genome shotgun (WGS) entry which is preliminary data.</text>
</comment>
<evidence type="ECO:0000313" key="3">
    <source>
        <dbReference type="EMBL" id="CAL4117501.1"/>
    </source>
</evidence>